<dbReference type="GO" id="GO:0033290">
    <property type="term" value="C:eukaryotic 48S preinitiation complex"/>
    <property type="evidence" value="ECO:0007669"/>
    <property type="project" value="UniProtKB-UniRule"/>
</dbReference>
<dbReference type="PROSITE" id="PS50294">
    <property type="entry name" value="WD_REPEATS_REGION"/>
    <property type="match status" value="2"/>
</dbReference>
<name>A0A1E4TK21_9ASCO</name>
<comment type="subunit">
    <text evidence="7">Component of the eukaryotic translation initiation factor 3 (eIF-3) complex.</text>
</comment>
<dbReference type="PROSITE" id="PS50082">
    <property type="entry name" value="WD_REPEATS_2"/>
    <property type="match status" value="4"/>
</dbReference>
<dbReference type="GO" id="GO:0001732">
    <property type="term" value="P:formation of cytoplasmic translation initiation complex"/>
    <property type="evidence" value="ECO:0007669"/>
    <property type="project" value="UniProtKB-UniRule"/>
</dbReference>
<dbReference type="PANTHER" id="PTHR19877">
    <property type="entry name" value="EUKARYOTIC TRANSLATION INITIATION FACTOR 3 SUBUNIT I"/>
    <property type="match status" value="1"/>
</dbReference>
<feature type="repeat" description="WD" evidence="8">
    <location>
        <begin position="290"/>
        <end position="320"/>
    </location>
</feature>
<organism evidence="9 10">
    <name type="scientific">Tortispora caseinolytica NRRL Y-17796</name>
    <dbReference type="NCBI Taxonomy" id="767744"/>
    <lineage>
        <taxon>Eukaryota</taxon>
        <taxon>Fungi</taxon>
        <taxon>Dikarya</taxon>
        <taxon>Ascomycota</taxon>
        <taxon>Saccharomycotina</taxon>
        <taxon>Trigonopsidomycetes</taxon>
        <taxon>Trigonopsidales</taxon>
        <taxon>Trigonopsidaceae</taxon>
        <taxon>Tortispora</taxon>
    </lineage>
</organism>
<comment type="similarity">
    <text evidence="6">Belongs to the WD repeat STRAP family.</text>
</comment>
<dbReference type="InterPro" id="IPR015943">
    <property type="entry name" value="WD40/YVTN_repeat-like_dom_sf"/>
</dbReference>
<dbReference type="EMBL" id="KV453841">
    <property type="protein sequence ID" value="ODV92018.1"/>
    <property type="molecule type" value="Genomic_DNA"/>
</dbReference>
<dbReference type="Proteomes" id="UP000095023">
    <property type="component" value="Unassembled WGS sequence"/>
</dbReference>
<dbReference type="GO" id="GO:0003743">
    <property type="term" value="F:translation initiation factor activity"/>
    <property type="evidence" value="ECO:0007669"/>
    <property type="project" value="UniProtKB-UniRule"/>
</dbReference>
<dbReference type="InterPro" id="IPR011047">
    <property type="entry name" value="Quinoprotein_ADH-like_sf"/>
</dbReference>
<gene>
    <name evidence="7" type="primary">TIF34</name>
    <name evidence="9" type="ORF">CANCADRAFT_81064</name>
</gene>
<dbReference type="AlphaFoldDB" id="A0A1E4TK21"/>
<evidence type="ECO:0000256" key="1">
    <source>
        <dbReference type="ARBA" id="ARBA00022490"/>
    </source>
</evidence>
<dbReference type="PANTHER" id="PTHR19877:SF1">
    <property type="entry name" value="EUKARYOTIC TRANSLATION INITIATION FACTOR 3 SUBUNIT I"/>
    <property type="match status" value="1"/>
</dbReference>
<evidence type="ECO:0000313" key="10">
    <source>
        <dbReference type="Proteomes" id="UP000095023"/>
    </source>
</evidence>
<evidence type="ECO:0000256" key="8">
    <source>
        <dbReference type="PROSITE-ProRule" id="PRU00221"/>
    </source>
</evidence>
<sequence>MRPIMLKGHSRPLTQIKYNREGDLLFSVGKDGIVGVWYSHNGERLGTYDGQMPTALWTVDPHPESNIALSGGADNEVHVWKVNGGELIHRFQFETTVKQARFSPDGKQLFAIIEQRMGCIGQTVVFDVPEDLESFSDEPRFLLEFDPKERAKVTTAGWGYDPETGIVLILAHDDGWVTKVDSNDGSIIESLQIHDKPGTITDIQFSTDHTYFITSSKDKTAKLLDVKTLNVLKTYRGEAGINTAAITPVKDFVVLGGGQEARDVTTTSNRQGNFESRFYHKIFEDPIGRVTGHFGPINTLAVHPDGTQFASGSEDGYIRVHNFDKPYFDFLYDVEREAIAASKH</sequence>
<feature type="repeat" description="WD" evidence="8">
    <location>
        <begin position="6"/>
        <end position="47"/>
    </location>
</feature>
<proteinExistence type="inferred from homology"/>
<dbReference type="Pfam" id="PF24805">
    <property type="entry name" value="EIF3I"/>
    <property type="match status" value="1"/>
</dbReference>
<dbReference type="SUPFAM" id="SSF50998">
    <property type="entry name" value="Quinoprotein alcohol dehydrogenase-like"/>
    <property type="match status" value="1"/>
</dbReference>
<evidence type="ECO:0000256" key="4">
    <source>
        <dbReference type="ARBA" id="ARBA00022737"/>
    </source>
</evidence>
<evidence type="ECO:0000313" key="9">
    <source>
        <dbReference type="EMBL" id="ODV92018.1"/>
    </source>
</evidence>
<protein>
    <recommendedName>
        <fullName evidence="7">Eukaryotic translation initiation factor 3 subunit I</fullName>
        <shortName evidence="7">eIF3i</shortName>
    </recommendedName>
    <alternativeName>
        <fullName evidence="7">Eukaryotic translation initiation factor 3 39 kDa subunit homolog</fullName>
        <shortName evidence="7">eIF-3 39 kDa subunit homolog</shortName>
    </alternativeName>
</protein>
<comment type="similarity">
    <text evidence="7">Belongs to the eIF-3 subunit I family.</text>
</comment>
<dbReference type="GO" id="GO:0071541">
    <property type="term" value="C:eukaryotic translation initiation factor 3 complex, eIF3m"/>
    <property type="evidence" value="ECO:0007669"/>
    <property type="project" value="EnsemblFungi"/>
</dbReference>
<comment type="subcellular location">
    <subcellularLocation>
        <location evidence="7">Cytoplasm</location>
    </subcellularLocation>
</comment>
<evidence type="ECO:0000256" key="7">
    <source>
        <dbReference type="HAMAP-Rule" id="MF_03008"/>
    </source>
</evidence>
<dbReference type="GO" id="GO:0071540">
    <property type="term" value="C:eukaryotic translation initiation factor 3 complex, eIF3e"/>
    <property type="evidence" value="ECO:0007669"/>
    <property type="project" value="EnsemblFungi"/>
</dbReference>
<evidence type="ECO:0000256" key="3">
    <source>
        <dbReference type="ARBA" id="ARBA00022574"/>
    </source>
</evidence>
<dbReference type="OrthoDB" id="24966at2759"/>
<reference evidence="10" key="1">
    <citation type="submission" date="2016-02" db="EMBL/GenBank/DDBJ databases">
        <title>Comparative genomics of biotechnologically important yeasts.</title>
        <authorList>
            <consortium name="DOE Joint Genome Institute"/>
            <person name="Riley R."/>
            <person name="Haridas S."/>
            <person name="Wolfe K.H."/>
            <person name="Lopes M.R."/>
            <person name="Hittinger C.T."/>
            <person name="Goker M."/>
            <person name="Salamov A."/>
            <person name="Wisecaver J."/>
            <person name="Long T.M."/>
            <person name="Aerts A.L."/>
            <person name="Barry K."/>
            <person name="Choi C."/>
            <person name="Clum A."/>
            <person name="Coughlan A.Y."/>
            <person name="Deshpande S."/>
            <person name="Douglass A.P."/>
            <person name="Hanson S.J."/>
            <person name="Klenk H.-P."/>
            <person name="Labutti K."/>
            <person name="Lapidus A."/>
            <person name="Lindquist E."/>
            <person name="Lipzen A."/>
            <person name="Meier-Kolthoff J.P."/>
            <person name="Ohm R.A."/>
            <person name="Otillar R.P."/>
            <person name="Pangilinan J."/>
            <person name="Peng Y."/>
            <person name="Rokas A."/>
            <person name="Rosa C.A."/>
            <person name="Scheuner C."/>
            <person name="Sibirny A.A."/>
            <person name="Slot J.C."/>
            <person name="Stielow J.B."/>
            <person name="Sun H."/>
            <person name="Kurtzman C.P."/>
            <person name="Blackwell M."/>
            <person name="Jeffries T.W."/>
            <person name="Grigoriev I.V."/>
        </authorList>
    </citation>
    <scope>NUCLEOTIDE SEQUENCE [LARGE SCALE GENOMIC DNA]</scope>
    <source>
        <strain evidence="10">NRRL Y-17796</strain>
    </source>
</reference>
<dbReference type="Gene3D" id="2.130.10.10">
    <property type="entry name" value="YVTN repeat-like/Quinoprotein amine dehydrogenase"/>
    <property type="match status" value="1"/>
</dbReference>
<accession>A0A1E4TK21</accession>
<keyword evidence="2 7" id="KW-0396">Initiation factor</keyword>
<dbReference type="GO" id="GO:0034399">
    <property type="term" value="C:nuclear periphery"/>
    <property type="evidence" value="ECO:0007669"/>
    <property type="project" value="EnsemblFungi"/>
</dbReference>
<dbReference type="GO" id="GO:0003723">
    <property type="term" value="F:RNA binding"/>
    <property type="evidence" value="ECO:0007669"/>
    <property type="project" value="TreeGrafter"/>
</dbReference>
<dbReference type="InterPro" id="IPR027525">
    <property type="entry name" value="eIF3i"/>
</dbReference>
<evidence type="ECO:0000256" key="2">
    <source>
        <dbReference type="ARBA" id="ARBA00022540"/>
    </source>
</evidence>
<feature type="repeat" description="WD" evidence="8">
    <location>
        <begin position="193"/>
        <end position="234"/>
    </location>
</feature>
<keyword evidence="10" id="KW-1185">Reference proteome</keyword>
<dbReference type="InterPro" id="IPR001680">
    <property type="entry name" value="WD40_rpt"/>
</dbReference>
<dbReference type="HAMAP" id="MF_03008">
    <property type="entry name" value="eIF3i"/>
    <property type="match status" value="1"/>
</dbReference>
<keyword evidence="5 7" id="KW-0648">Protein biosynthesis</keyword>
<keyword evidence="1 7" id="KW-0963">Cytoplasm</keyword>
<feature type="repeat" description="WD" evidence="8">
    <location>
        <begin position="62"/>
        <end position="90"/>
    </location>
</feature>
<dbReference type="SMART" id="SM00320">
    <property type="entry name" value="WD40"/>
    <property type="match status" value="4"/>
</dbReference>
<evidence type="ECO:0000256" key="5">
    <source>
        <dbReference type="ARBA" id="ARBA00022917"/>
    </source>
</evidence>
<evidence type="ECO:0000256" key="6">
    <source>
        <dbReference type="ARBA" id="ARBA00038394"/>
    </source>
</evidence>
<keyword evidence="4" id="KW-0677">Repeat</keyword>
<comment type="function">
    <text evidence="7">Component of the eukaryotic translation initiation factor 3 (eIF-3) complex, which is involved in protein synthesis of a specialized repertoire of mRNAs and, together with other initiation factors, stimulates binding of mRNA and methionyl-tRNAi to the 40S ribosome. The eIF-3 complex specifically targets and initiates translation of a subset of mRNAs involved in cell proliferation.</text>
</comment>
<dbReference type="GO" id="GO:0016282">
    <property type="term" value="C:eukaryotic 43S preinitiation complex"/>
    <property type="evidence" value="ECO:0007669"/>
    <property type="project" value="UniProtKB-UniRule"/>
</dbReference>
<keyword evidence="3 8" id="KW-0853">WD repeat</keyword>